<reference evidence="1" key="1">
    <citation type="submission" date="2023-05" db="EMBL/GenBank/DDBJ databases">
        <title>Cataloging the Phylogenetic Diversity of Human Bladder Bacteria.</title>
        <authorList>
            <person name="Du J."/>
        </authorList>
    </citation>
    <scope>NUCLEOTIDE SEQUENCE</scope>
    <source>
        <strain evidence="1">UMB9978</strain>
    </source>
</reference>
<evidence type="ECO:0000313" key="2">
    <source>
        <dbReference type="Proteomes" id="UP001240483"/>
    </source>
</evidence>
<dbReference type="Proteomes" id="UP001240483">
    <property type="component" value="Unassembled WGS sequence"/>
</dbReference>
<dbReference type="AlphaFoldDB" id="A0AAP4FE11"/>
<sequence length="76" mass="8386">MRTRREDNVPTVLLQGRVAPESREAVNRAAKTSGMTAALYLDSLITVLKEDGNGELPDLSYLLDASKQEQLPMDKP</sequence>
<organism evidence="1 2">
    <name type="scientific">Pseudoglutamicibacter cumminsii</name>
    <dbReference type="NCBI Taxonomy" id="156979"/>
    <lineage>
        <taxon>Bacteria</taxon>
        <taxon>Bacillati</taxon>
        <taxon>Actinomycetota</taxon>
        <taxon>Actinomycetes</taxon>
        <taxon>Micrococcales</taxon>
        <taxon>Micrococcaceae</taxon>
        <taxon>Pseudoglutamicibacter</taxon>
    </lineage>
</organism>
<dbReference type="RefSeq" id="WP_285333603.1">
    <property type="nucleotide sequence ID" value="NZ_JASODW010000019.1"/>
</dbReference>
<proteinExistence type="predicted"/>
<comment type="caution">
    <text evidence="1">The sequence shown here is derived from an EMBL/GenBank/DDBJ whole genome shotgun (WGS) entry which is preliminary data.</text>
</comment>
<protein>
    <submittedName>
        <fullName evidence="1">Uncharacterized protein</fullName>
    </submittedName>
</protein>
<gene>
    <name evidence="1" type="ORF">QP116_09535</name>
</gene>
<evidence type="ECO:0000313" key="1">
    <source>
        <dbReference type="EMBL" id="MDK6275966.1"/>
    </source>
</evidence>
<name>A0AAP4FE11_9MICC</name>
<accession>A0AAP4FE11</accession>
<dbReference type="EMBL" id="JASODW010000019">
    <property type="protein sequence ID" value="MDK6275966.1"/>
    <property type="molecule type" value="Genomic_DNA"/>
</dbReference>